<comment type="caution">
    <text evidence="1">The sequence shown here is derived from an EMBL/GenBank/DDBJ whole genome shotgun (WGS) entry which is preliminary data.</text>
</comment>
<dbReference type="Proteomes" id="UP000265520">
    <property type="component" value="Unassembled WGS sequence"/>
</dbReference>
<evidence type="ECO:0000313" key="2">
    <source>
        <dbReference type="Proteomes" id="UP000265520"/>
    </source>
</evidence>
<proteinExistence type="predicted"/>
<accession>A0A392S711</accession>
<dbReference type="AlphaFoldDB" id="A0A392S711"/>
<organism evidence="1 2">
    <name type="scientific">Trifolium medium</name>
    <dbReference type="NCBI Taxonomy" id="97028"/>
    <lineage>
        <taxon>Eukaryota</taxon>
        <taxon>Viridiplantae</taxon>
        <taxon>Streptophyta</taxon>
        <taxon>Embryophyta</taxon>
        <taxon>Tracheophyta</taxon>
        <taxon>Spermatophyta</taxon>
        <taxon>Magnoliopsida</taxon>
        <taxon>eudicotyledons</taxon>
        <taxon>Gunneridae</taxon>
        <taxon>Pentapetalae</taxon>
        <taxon>rosids</taxon>
        <taxon>fabids</taxon>
        <taxon>Fabales</taxon>
        <taxon>Fabaceae</taxon>
        <taxon>Papilionoideae</taxon>
        <taxon>50 kb inversion clade</taxon>
        <taxon>NPAAA clade</taxon>
        <taxon>Hologalegina</taxon>
        <taxon>IRL clade</taxon>
        <taxon>Trifolieae</taxon>
        <taxon>Trifolium</taxon>
    </lineage>
</organism>
<reference evidence="1 2" key="1">
    <citation type="journal article" date="2018" name="Front. Plant Sci.">
        <title>Red Clover (Trifolium pratense) and Zigzag Clover (T. medium) - A Picture of Genomic Similarities and Differences.</title>
        <authorList>
            <person name="Dluhosova J."/>
            <person name="Istvanek J."/>
            <person name="Nedelnik J."/>
            <person name="Repkova J."/>
        </authorList>
    </citation>
    <scope>NUCLEOTIDE SEQUENCE [LARGE SCALE GENOMIC DNA]</scope>
    <source>
        <strain evidence="2">cv. 10/8</strain>
        <tissue evidence="1">Leaf</tissue>
    </source>
</reference>
<protein>
    <submittedName>
        <fullName evidence="1">Uncharacterized protein</fullName>
    </submittedName>
</protein>
<feature type="non-terminal residue" evidence="1">
    <location>
        <position position="91"/>
    </location>
</feature>
<keyword evidence="2" id="KW-1185">Reference proteome</keyword>
<dbReference type="EMBL" id="LXQA010327757">
    <property type="protein sequence ID" value="MCI44222.1"/>
    <property type="molecule type" value="Genomic_DNA"/>
</dbReference>
<sequence length="91" mass="10318">MAALKLLLTRKIVECHATSSPSVDHSNPSSSEINSSVRQDSLVLRFFKDYVKEDVLPAIEEDPKAAYKHSDFLRRLHNPHTDRSTLDKVIT</sequence>
<name>A0A392S711_9FABA</name>
<evidence type="ECO:0000313" key="1">
    <source>
        <dbReference type="EMBL" id="MCI44222.1"/>
    </source>
</evidence>